<accession>A0A2H0ZU08</accession>
<dbReference type="GO" id="GO:0016592">
    <property type="term" value="C:mediator complex"/>
    <property type="evidence" value="ECO:0007669"/>
    <property type="project" value="UniProtKB-UniRule"/>
</dbReference>
<proteinExistence type="inferred from homology"/>
<comment type="function">
    <text evidence="8">Component of the Mediator complex, a coactivator involved in the regulated transcription of nearly all RNA polymerase II-dependent genes. Mediator functions as a bridge to convey information from gene-specific regulatory proteins to the basal RNA polymerase II transcription machinery. Mediator is recruited to promoters by direct interactions with regulatory proteins and serves as a scaffold for the assembly of a functional preinitiation complex with RNA polymerase II and the general transcription factors.</text>
</comment>
<evidence type="ECO:0000313" key="10">
    <source>
        <dbReference type="EMBL" id="KAK8443187.1"/>
    </source>
</evidence>
<dbReference type="Proteomes" id="UP000230249">
    <property type="component" value="Unassembled WGS sequence"/>
</dbReference>
<evidence type="ECO:0000313" key="12">
    <source>
        <dbReference type="Proteomes" id="UP000230249"/>
    </source>
</evidence>
<reference evidence="10" key="4">
    <citation type="submission" date="2024-03" db="EMBL/GenBank/DDBJ databases">
        <title>Improved genome assembly of Candida auris strain B8441 and annotation of B11205.</title>
        <authorList>
            <person name="Cauldron N.C."/>
            <person name="Shea T."/>
            <person name="Cuomo C.A."/>
        </authorList>
    </citation>
    <scope>NUCLEOTIDE SEQUENCE</scope>
    <source>
        <strain evidence="10">B8441</strain>
    </source>
</reference>
<sequence length="164" mass="18085">MSDRLTQLQICLDQLVAQFNATINYVNTQGELAPLDEDKTSVINMAANAPLPGTKKENAEQQSQGGNSEASGASSRPKPSFDSVINELSTDIILKSRQISMIIDSLPGIGTLPETQLKMIGDLIEELDEVEKQREAKIKEKDELLKWCEDLIVDVSHGIFKTRT</sequence>
<dbReference type="VEuPathDB" id="FungiDB:QG37_04921"/>
<keyword evidence="7 8" id="KW-0539">Nucleus</keyword>
<dbReference type="VEuPathDB" id="FungiDB:B9J08_003691"/>
<keyword evidence="12" id="KW-1185">Reference proteome</keyword>
<keyword evidence="5 8" id="KW-0010">Activator</keyword>
<dbReference type="GO" id="GO:0006357">
    <property type="term" value="P:regulation of transcription by RNA polymerase II"/>
    <property type="evidence" value="ECO:0007669"/>
    <property type="project" value="TreeGrafter"/>
</dbReference>
<comment type="subcellular location">
    <subcellularLocation>
        <location evidence="1 8">Nucleus</location>
    </subcellularLocation>
</comment>
<gene>
    <name evidence="11" type="ORF">B9J08_003691</name>
    <name evidence="10" type="ORF">B9J08_01549</name>
</gene>
<dbReference type="VEuPathDB" id="FungiDB:CJJ09_000413"/>
<feature type="region of interest" description="Disordered" evidence="9">
    <location>
        <begin position="50"/>
        <end position="82"/>
    </location>
</feature>
<keyword evidence="4 8" id="KW-0805">Transcription regulation</keyword>
<accession>A0A5Q7YFN1</accession>
<dbReference type="VEuPathDB" id="FungiDB:CJI97_003766"/>
<protein>
    <recommendedName>
        <fullName evidence="3 8">Mediator of RNA polymerase II transcription subunit 21</fullName>
    </recommendedName>
</protein>
<dbReference type="Pfam" id="PF11221">
    <property type="entry name" value="Med21"/>
    <property type="match status" value="1"/>
</dbReference>
<dbReference type="AlphaFoldDB" id="A0A2H0ZU08"/>
<evidence type="ECO:0000256" key="1">
    <source>
        <dbReference type="ARBA" id="ARBA00004123"/>
    </source>
</evidence>
<evidence type="ECO:0000256" key="2">
    <source>
        <dbReference type="ARBA" id="ARBA00005770"/>
    </source>
</evidence>
<dbReference type="SUPFAM" id="SSF140718">
    <property type="entry name" value="Mediator hinge subcomplex-like"/>
    <property type="match status" value="1"/>
</dbReference>
<dbReference type="Gene3D" id="6.10.280.10">
    <property type="entry name" value="Mediator complex, subunit Med21"/>
    <property type="match status" value="1"/>
</dbReference>
<dbReference type="InterPro" id="IPR021384">
    <property type="entry name" value="Mediator_Med21"/>
</dbReference>
<evidence type="ECO:0000256" key="7">
    <source>
        <dbReference type="ARBA" id="ARBA00023242"/>
    </source>
</evidence>
<dbReference type="PANTHER" id="PTHR13381">
    <property type="entry name" value="RNA POLYMERASE II HOLOENZYME COMPONENT SRB7"/>
    <property type="match status" value="1"/>
</dbReference>
<dbReference type="VEuPathDB" id="FungiDB:CJJ07_004882"/>
<organism evidence="11">
    <name type="scientific">Candidozyma auris</name>
    <name type="common">Yeast</name>
    <name type="synonym">Candida auris</name>
    <dbReference type="NCBI Taxonomy" id="498019"/>
    <lineage>
        <taxon>Eukaryota</taxon>
        <taxon>Fungi</taxon>
        <taxon>Dikarya</taxon>
        <taxon>Ascomycota</taxon>
        <taxon>Saccharomycotina</taxon>
        <taxon>Pichiomycetes</taxon>
        <taxon>Metschnikowiaceae</taxon>
        <taxon>Candidozyma</taxon>
    </lineage>
</organism>
<comment type="subunit">
    <text evidence="8">Component of the Mediator complex.</text>
</comment>
<evidence type="ECO:0000313" key="11">
    <source>
        <dbReference type="EMBL" id="PIS52080.1"/>
    </source>
</evidence>
<evidence type="ECO:0000256" key="6">
    <source>
        <dbReference type="ARBA" id="ARBA00023163"/>
    </source>
</evidence>
<dbReference type="EMBL" id="PEKT03000001">
    <property type="protein sequence ID" value="KAK8443187.1"/>
    <property type="molecule type" value="Genomic_DNA"/>
</dbReference>
<dbReference type="InterPro" id="IPR037212">
    <property type="entry name" value="Med7/Med21-like"/>
</dbReference>
<dbReference type="EMBL" id="PEKT02000007">
    <property type="protein sequence ID" value="PIS52080.1"/>
    <property type="molecule type" value="Genomic_DNA"/>
</dbReference>
<dbReference type="PANTHER" id="PTHR13381:SF0">
    <property type="entry name" value="MEDIATOR OF RNA POLYMERASE II TRANSCRIPTION SUBUNIT 21"/>
    <property type="match status" value="1"/>
</dbReference>
<evidence type="ECO:0000256" key="3">
    <source>
        <dbReference type="ARBA" id="ARBA00019691"/>
    </source>
</evidence>
<evidence type="ECO:0000256" key="5">
    <source>
        <dbReference type="ARBA" id="ARBA00023159"/>
    </source>
</evidence>
<evidence type="ECO:0000256" key="8">
    <source>
        <dbReference type="RuleBase" id="RU366036"/>
    </source>
</evidence>
<feature type="compositionally biased region" description="Polar residues" evidence="9">
    <location>
        <begin position="60"/>
        <end position="74"/>
    </location>
</feature>
<comment type="similarity">
    <text evidence="2 8">Belongs to the Mediator complex subunit 21 family.</text>
</comment>
<reference evidence="11 12" key="1">
    <citation type="journal article" date="2017" name="Clin. Infect. Dis.">
        <title>Simultaneous emergence of multidrug-resistant Candida auris on 3 continents confirmed by whole-genome sequencing and epidemiological analyses.</title>
        <authorList>
            <person name="Lockhart S.R."/>
            <person name="Etienne K.A."/>
            <person name="Vallabhaneni S."/>
            <person name="Farooqi J."/>
            <person name="Chowdhary A."/>
            <person name="Govender N.P."/>
            <person name="Colombo A.L."/>
            <person name="Calvo B."/>
            <person name="Cuomo C.A."/>
            <person name="Desjardins C.A."/>
            <person name="Berkow E.L."/>
            <person name="Castanheira M."/>
            <person name="Magobo R.E."/>
            <person name="Jabeen K."/>
            <person name="Asghar R.J."/>
            <person name="Meis J.F."/>
            <person name="Jackson B."/>
            <person name="Chiller T."/>
            <person name="Litvintseva A.P."/>
        </authorList>
    </citation>
    <scope>NUCLEOTIDE SEQUENCE [LARGE SCALE GENOMIC DNA]</scope>
    <source>
        <strain evidence="11 12">B8441</strain>
    </source>
</reference>
<name>A0A2H0ZU08_CANAR</name>
<keyword evidence="6 8" id="KW-0804">Transcription</keyword>
<dbReference type="VEuPathDB" id="FungiDB:CJI96_0002225"/>
<dbReference type="GO" id="GO:0003712">
    <property type="term" value="F:transcription coregulator activity"/>
    <property type="evidence" value="ECO:0007669"/>
    <property type="project" value="TreeGrafter"/>
</dbReference>
<comment type="caution">
    <text evidence="11">The sequence shown here is derived from an EMBL/GenBank/DDBJ whole genome shotgun (WGS) entry which is preliminary data.</text>
</comment>
<dbReference type="STRING" id="498019.A0A2H0ZU08"/>
<evidence type="ECO:0000256" key="4">
    <source>
        <dbReference type="ARBA" id="ARBA00023015"/>
    </source>
</evidence>
<reference evidence="11" key="2">
    <citation type="submission" date="2017-11" db="EMBL/GenBank/DDBJ databases">
        <title>Candida auris genome assembly and annotation.</title>
        <authorList>
            <person name="Munoz J.F."/>
            <person name="Gade L.G."/>
            <person name="Chow N.A."/>
            <person name="Litvintseva A.P."/>
            <person name="Loparev V.N."/>
            <person name="Cuomo C.A."/>
        </authorList>
    </citation>
    <scope>NUCLEOTIDE SEQUENCE</scope>
    <source>
        <strain evidence="11">B8441</strain>
    </source>
</reference>
<dbReference type="OMA" id="LTTYHDH"/>
<reference evidence="10 12" key="3">
    <citation type="journal article" date="2018" name="Nat. Commun.">
        <title>Genomic insights into multidrug-resistance, mating and virulence in Candida auris and related emerging species.</title>
        <authorList>
            <person name="Munoz J.F."/>
            <person name="Gade L."/>
            <person name="Chow N.A."/>
            <person name="Loparev V.N."/>
            <person name="Juieng P."/>
            <person name="Berkow E.L."/>
            <person name="Farrer R.A."/>
            <person name="Litvintseva A.P."/>
            <person name="Cuomo C.A."/>
        </authorList>
    </citation>
    <scope>GENOME REANNOTATION</scope>
    <source>
        <strain evidence="10 12">B8441</strain>
    </source>
</reference>
<evidence type="ECO:0000256" key="9">
    <source>
        <dbReference type="SAM" id="MobiDB-lite"/>
    </source>
</evidence>